<accession>A0A124IVQ1</accession>
<sequence length="68" mass="7671">MQALTTKELNYLDDLLGGEALLAKTCAAALQTAMQQDVHQFLHHAVVEHQRRHDELMHVLTSHQNAAR</sequence>
<name>A0A124IVQ1_9BACL</name>
<evidence type="ECO:0000313" key="1">
    <source>
        <dbReference type="EMBL" id="KUO94951.1"/>
    </source>
</evidence>
<gene>
    <name evidence="1" type="ORF">ATW55_04770</name>
</gene>
<dbReference type="RefSeq" id="WP_067718725.1">
    <property type="nucleotide sequence ID" value="NZ_LPVJ01000061.1"/>
</dbReference>
<evidence type="ECO:0008006" key="3">
    <source>
        <dbReference type="Google" id="ProtNLM"/>
    </source>
</evidence>
<dbReference type="AlphaFoldDB" id="A0A124IVQ1"/>
<dbReference type="OrthoDB" id="2991091at2"/>
<protein>
    <recommendedName>
        <fullName evidence="3">Spore coat protein</fullName>
    </recommendedName>
</protein>
<reference evidence="1 2" key="1">
    <citation type="submission" date="2015-12" db="EMBL/GenBank/DDBJ databases">
        <title>Draft genome sequence of Acidibacillus ferrooxidans ITV001, isolated from a chalcopyrite acid mine drainage site in Brazil.</title>
        <authorList>
            <person name="Dall'Agnol H."/>
            <person name="Nancucheo I."/>
            <person name="Johnson B."/>
            <person name="Oliveira R."/>
            <person name="Leite L."/>
            <person name="Pylro V."/>
            <person name="Nunes G.L."/>
            <person name="Tzotzos G."/>
            <person name="Fernandes G.R."/>
            <person name="Dutra J."/>
            <person name="Orellana S.C."/>
            <person name="Oliveira G."/>
        </authorList>
    </citation>
    <scope>NUCLEOTIDE SEQUENCE [LARGE SCALE GENOMIC DNA]</scope>
    <source>
        <strain evidence="2">ITV01</strain>
    </source>
</reference>
<organism evidence="1 2">
    <name type="scientific">Ferroacidibacillus organovorans</name>
    <dbReference type="NCBI Taxonomy" id="1765683"/>
    <lineage>
        <taxon>Bacteria</taxon>
        <taxon>Bacillati</taxon>
        <taxon>Bacillota</taxon>
        <taxon>Bacilli</taxon>
        <taxon>Bacillales</taxon>
        <taxon>Alicyclobacillaceae</taxon>
        <taxon>Ferroacidibacillus</taxon>
    </lineage>
</organism>
<comment type="caution">
    <text evidence="1">The sequence shown here is derived from an EMBL/GenBank/DDBJ whole genome shotgun (WGS) entry which is preliminary data.</text>
</comment>
<dbReference type="EMBL" id="LPVJ01000061">
    <property type="protein sequence ID" value="KUO94951.1"/>
    <property type="molecule type" value="Genomic_DNA"/>
</dbReference>
<proteinExistence type="predicted"/>
<evidence type="ECO:0000313" key="2">
    <source>
        <dbReference type="Proteomes" id="UP000053557"/>
    </source>
</evidence>
<dbReference type="Proteomes" id="UP000053557">
    <property type="component" value="Unassembled WGS sequence"/>
</dbReference>
<keyword evidence="2" id="KW-1185">Reference proteome</keyword>